<proteinExistence type="predicted"/>
<keyword evidence="3" id="KW-1185">Reference proteome</keyword>
<reference evidence="2 3" key="1">
    <citation type="submission" date="2018-06" db="EMBL/GenBank/DDBJ databases">
        <title>Genome analysis of cellulolytic fungus Trichoderma lentiforme CFAM-422.</title>
        <authorList>
            <person name="Steindorff A.S."/>
            <person name="Formighieri E.F."/>
            <person name="Midorikawa G.E.O."/>
            <person name="Tamietti M.S."/>
            <person name="Ramos E.Z."/>
            <person name="Silva A.S."/>
            <person name="Bon E.P.S."/>
            <person name="Mendes T.D."/>
            <person name="Damaso M.C.T."/>
            <person name="Favaro L.C.L."/>
        </authorList>
    </citation>
    <scope>NUCLEOTIDE SEQUENCE [LARGE SCALE GENOMIC DNA]</scope>
    <source>
        <strain evidence="2 3">CFAM-422</strain>
    </source>
</reference>
<dbReference type="Proteomes" id="UP000801864">
    <property type="component" value="Unassembled WGS sequence"/>
</dbReference>
<feature type="region of interest" description="Disordered" evidence="1">
    <location>
        <begin position="586"/>
        <end position="607"/>
    </location>
</feature>
<evidence type="ECO:0000256" key="1">
    <source>
        <dbReference type="SAM" id="MobiDB-lite"/>
    </source>
</evidence>
<comment type="caution">
    <text evidence="2">The sequence shown here is derived from an EMBL/GenBank/DDBJ whole genome shotgun (WGS) entry which is preliminary data.</text>
</comment>
<dbReference type="EMBL" id="QLNT01000004">
    <property type="protein sequence ID" value="KAF3075177.1"/>
    <property type="molecule type" value="Genomic_DNA"/>
</dbReference>
<organism evidence="2 3">
    <name type="scientific">Trichoderma lentiforme</name>
    <dbReference type="NCBI Taxonomy" id="1567552"/>
    <lineage>
        <taxon>Eukaryota</taxon>
        <taxon>Fungi</taxon>
        <taxon>Dikarya</taxon>
        <taxon>Ascomycota</taxon>
        <taxon>Pezizomycotina</taxon>
        <taxon>Sordariomycetes</taxon>
        <taxon>Hypocreomycetidae</taxon>
        <taxon>Hypocreales</taxon>
        <taxon>Hypocreaceae</taxon>
        <taxon>Trichoderma</taxon>
    </lineage>
</organism>
<accession>A0A9P4XNP1</accession>
<sequence length="1012" mass="111686">MDASRLRQRSASHSSLRSQYRYQTRMINYTNPRPPAQRHPLRSVNENVALLRSPDPLESMLKTTTETGDIGIFSIGPNSSSASFARPKRSRSHPREANLPLPARFSGYDDGYYCRPDSPKRLRSYRDTTSEIISLYGSESQKTLLSSVSPTSIDDDPRSYSMTTTSSKRIPSQKSTGTLQSQSSGGGFQRPRSPFPYPTRLKRPGVRPASPALRENGDIDYSRMVELDRFSQRTIHGSYKPTYNHGPRRPLPMAFRPDVNRSTSSLPSRTLHSPYLYAPVPCYARGPNPSLPWGFARQPNRHQRGSIDQSTRSASLTSIVEMYDRPVTSNSNCAPPPVQSPGSFYYDYSEQFEDQPPWDINLDVPLHPIPQRIENIRHSLLLLDNIQGSFEVSGNYPDSIKSNAQEVGKASIEPSQLSDATNGNLEDNEAQQPTSNEEDGAMEKQSTSEPGSKGTPLITLSDEDQSQPLILSNQVSPDADADATDILSMTSGSTSLGSPAPLQTPSKILEANFNVASESWSQRSSQVGLSKLRYSLDPALSEFASVLSSFDRLGRVQISKDSDMQSMNGGRHDTSVYQQDDMHAATLKRSSRQPSPTSPGSVDEEDGVYLKCHRRNVAAMRISITGIVPDKVVKHTPERRNNLAILCPEPISPVRELRVKESIPQLMKALPPLPREAEKLSGYGTAGTPMLNGYLGHNGLMLDKECTAAMKWPLETKQTLSSPAISQLSQDFHPKLNLRARAPSSSPGKRGNVLCSVTSEKRTYAGSHDQEYGPAVRPKLKLKMPRNQVQPGHGGLSPYNNRLKQCNSLADLAPCLKKGATDEHVEIDTVRKTQASSFGSTEGNMAAMEEHSIRLEPSPQPSDQFNIPYPPSLTRGAAHSSHPATSTSKEEEVEIYSSRVYSNAGRPRGLRGKFSVLRLRFASQQSYATAPEEALDVPCMDEKVSSIPLAPASKGPDGSYETEIGTTNQPLPVEEEKVKRRGVKRWARGVKKAVRLYVKRTWERSPKAKVDT</sequence>
<feature type="compositionally biased region" description="Polar residues" evidence="1">
    <location>
        <begin position="413"/>
        <end position="435"/>
    </location>
</feature>
<feature type="compositionally biased region" description="Low complexity" evidence="1">
    <location>
        <begin position="877"/>
        <end position="887"/>
    </location>
</feature>
<name>A0A9P4XNP1_9HYPO</name>
<evidence type="ECO:0000313" key="3">
    <source>
        <dbReference type="Proteomes" id="UP000801864"/>
    </source>
</evidence>
<feature type="compositionally biased region" description="Low complexity" evidence="1">
    <location>
        <begin position="172"/>
        <end position="183"/>
    </location>
</feature>
<feature type="region of interest" description="Disordered" evidence="1">
    <location>
        <begin position="71"/>
        <end position="102"/>
    </location>
</feature>
<evidence type="ECO:0000313" key="2">
    <source>
        <dbReference type="EMBL" id="KAF3075177.1"/>
    </source>
</evidence>
<feature type="region of interest" description="Disordered" evidence="1">
    <location>
        <begin position="404"/>
        <end position="460"/>
    </location>
</feature>
<feature type="region of interest" description="Disordered" evidence="1">
    <location>
        <begin position="951"/>
        <end position="977"/>
    </location>
</feature>
<dbReference type="AlphaFoldDB" id="A0A9P4XNP1"/>
<feature type="compositionally biased region" description="Polar residues" evidence="1">
    <location>
        <begin position="160"/>
        <end position="170"/>
    </location>
</feature>
<feature type="region of interest" description="Disordered" evidence="1">
    <location>
        <begin position="144"/>
        <end position="214"/>
    </location>
</feature>
<gene>
    <name evidence="2" type="ORF">CFAM422_002966</name>
</gene>
<feature type="region of interest" description="Disordered" evidence="1">
    <location>
        <begin position="856"/>
        <end position="893"/>
    </location>
</feature>
<protein>
    <submittedName>
        <fullName evidence="2">Uncharacterized protein</fullName>
    </submittedName>
</protein>